<feature type="domain" description="Protein kinase" evidence="15">
    <location>
        <begin position="107"/>
        <end position="641"/>
    </location>
</feature>
<evidence type="ECO:0000256" key="3">
    <source>
        <dbReference type="ARBA" id="ARBA00022527"/>
    </source>
</evidence>
<evidence type="ECO:0000256" key="2">
    <source>
        <dbReference type="ARBA" id="ARBA00012513"/>
    </source>
</evidence>
<evidence type="ECO:0000256" key="5">
    <source>
        <dbReference type="ARBA" id="ARBA00022723"/>
    </source>
</evidence>
<keyword evidence="4 17" id="KW-0808">Transferase</keyword>
<feature type="compositionally biased region" description="Basic and acidic residues" evidence="14">
    <location>
        <begin position="1182"/>
        <end position="1193"/>
    </location>
</feature>
<evidence type="ECO:0000256" key="6">
    <source>
        <dbReference type="ARBA" id="ARBA00022737"/>
    </source>
</evidence>
<evidence type="ECO:0000256" key="12">
    <source>
        <dbReference type="ARBA" id="ARBA00047899"/>
    </source>
</evidence>
<feature type="compositionally biased region" description="Basic and acidic residues" evidence="14">
    <location>
        <begin position="404"/>
        <end position="413"/>
    </location>
</feature>
<dbReference type="VEuPathDB" id="ToxoDB:TGP89_292055"/>
<dbReference type="FunFam" id="3.30.200.20:FF:000315">
    <property type="entry name" value="Calcium-dependent protein kinase 3"/>
    <property type="match status" value="1"/>
</dbReference>
<feature type="compositionally biased region" description="Low complexity" evidence="14">
    <location>
        <begin position="1403"/>
        <end position="1415"/>
    </location>
</feature>
<feature type="compositionally biased region" description="Low complexity" evidence="14">
    <location>
        <begin position="934"/>
        <end position="948"/>
    </location>
</feature>
<evidence type="ECO:0000259" key="15">
    <source>
        <dbReference type="PROSITE" id="PS50011"/>
    </source>
</evidence>
<dbReference type="GO" id="GO:0004674">
    <property type="term" value="F:protein serine/threonine kinase activity"/>
    <property type="evidence" value="ECO:0007669"/>
    <property type="project" value="UniProtKB-KW"/>
</dbReference>
<comment type="similarity">
    <text evidence="11">Belongs to the protein kinase superfamily. Ser/Thr protein kinase family. CDPK subfamily.</text>
</comment>
<dbReference type="EMBL" id="AEYI02002018">
    <property type="protein sequence ID" value="KFG30819.1"/>
    <property type="molecule type" value="Genomic_DNA"/>
</dbReference>
<feature type="compositionally biased region" description="Polar residues" evidence="14">
    <location>
        <begin position="368"/>
        <end position="380"/>
    </location>
</feature>
<dbReference type="Gene3D" id="1.10.238.10">
    <property type="entry name" value="EF-hand"/>
    <property type="match status" value="1"/>
</dbReference>
<feature type="region of interest" description="Disordered" evidence="14">
    <location>
        <begin position="1398"/>
        <end position="1448"/>
    </location>
</feature>
<accession>A0A086JFA1</accession>
<dbReference type="GO" id="GO:0005524">
    <property type="term" value="F:ATP binding"/>
    <property type="evidence" value="ECO:0007669"/>
    <property type="project" value="UniProtKB-KW"/>
</dbReference>
<dbReference type="GO" id="GO:0005509">
    <property type="term" value="F:calcium ion binding"/>
    <property type="evidence" value="ECO:0007669"/>
    <property type="project" value="InterPro"/>
</dbReference>
<dbReference type="InterPro" id="IPR000719">
    <property type="entry name" value="Prot_kinase_dom"/>
</dbReference>
<feature type="compositionally biased region" description="Basic and acidic residues" evidence="14">
    <location>
        <begin position="225"/>
        <end position="266"/>
    </location>
</feature>
<dbReference type="PANTHER" id="PTHR24347">
    <property type="entry name" value="SERINE/THREONINE-PROTEIN KINASE"/>
    <property type="match status" value="1"/>
</dbReference>
<evidence type="ECO:0000256" key="4">
    <source>
        <dbReference type="ARBA" id="ARBA00022679"/>
    </source>
</evidence>
<dbReference type="InterPro" id="IPR001245">
    <property type="entry name" value="Ser-Thr/Tyr_kinase_cat_dom"/>
</dbReference>
<feature type="compositionally biased region" description="Low complexity" evidence="14">
    <location>
        <begin position="615"/>
        <end position="633"/>
    </location>
</feature>
<dbReference type="Gene3D" id="1.10.510.10">
    <property type="entry name" value="Transferase(Phosphotransferase) domain 1"/>
    <property type="match status" value="2"/>
</dbReference>
<reference evidence="17 18" key="1">
    <citation type="submission" date="2014-03" db="EMBL/GenBank/DDBJ databases">
        <authorList>
            <person name="Sibley D."/>
            <person name="Venepally P."/>
            <person name="Karamycheva S."/>
            <person name="Hadjithomas M."/>
            <person name="Khan A."/>
            <person name="Brunk B."/>
            <person name="Roos D."/>
            <person name="Caler E."/>
            <person name="Lorenzi H."/>
        </authorList>
    </citation>
    <scope>NUCLEOTIDE SEQUENCE [LARGE SCALE GENOMIC DNA]</scope>
    <source>
        <strain evidence="18">p89</strain>
    </source>
</reference>
<dbReference type="GO" id="GO:0106310">
    <property type="term" value="F:protein serine kinase activity"/>
    <property type="evidence" value="ECO:0007669"/>
    <property type="project" value="RHEA"/>
</dbReference>
<dbReference type="PROSITE" id="PS00108">
    <property type="entry name" value="PROTEIN_KINASE_ST"/>
    <property type="match status" value="1"/>
</dbReference>
<dbReference type="InterPro" id="IPR002048">
    <property type="entry name" value="EF_hand_dom"/>
</dbReference>
<dbReference type="Proteomes" id="UP000028828">
    <property type="component" value="Unassembled WGS sequence"/>
</dbReference>
<keyword evidence="5" id="KW-0479">Metal-binding</keyword>
<name>A0A086JFA1_TOXGO</name>
<keyword evidence="3" id="KW-0723">Serine/threonine-protein kinase</keyword>
<comment type="catalytic activity">
    <reaction evidence="12">
        <text>L-threonyl-[protein] + ATP = O-phospho-L-threonyl-[protein] + ADP + H(+)</text>
        <dbReference type="Rhea" id="RHEA:46608"/>
        <dbReference type="Rhea" id="RHEA-COMP:11060"/>
        <dbReference type="Rhea" id="RHEA-COMP:11605"/>
        <dbReference type="ChEBI" id="CHEBI:15378"/>
        <dbReference type="ChEBI" id="CHEBI:30013"/>
        <dbReference type="ChEBI" id="CHEBI:30616"/>
        <dbReference type="ChEBI" id="CHEBI:61977"/>
        <dbReference type="ChEBI" id="CHEBI:456216"/>
        <dbReference type="EC" id="2.7.11.1"/>
    </reaction>
</comment>
<feature type="compositionally biased region" description="Basic and acidic residues" evidence="14">
    <location>
        <begin position="653"/>
        <end position="670"/>
    </location>
</feature>
<evidence type="ECO:0000256" key="9">
    <source>
        <dbReference type="ARBA" id="ARBA00022837"/>
    </source>
</evidence>
<feature type="compositionally biased region" description="Polar residues" evidence="14">
    <location>
        <begin position="634"/>
        <end position="647"/>
    </location>
</feature>
<evidence type="ECO:0000256" key="7">
    <source>
        <dbReference type="ARBA" id="ARBA00022741"/>
    </source>
</evidence>
<feature type="region of interest" description="Disordered" evidence="14">
    <location>
        <begin position="204"/>
        <end position="283"/>
    </location>
</feature>
<feature type="compositionally biased region" description="Basic and acidic residues" evidence="14">
    <location>
        <begin position="15"/>
        <end position="32"/>
    </location>
</feature>
<gene>
    <name evidence="17" type="ORF">TGP89_292055</name>
</gene>
<evidence type="ECO:0000256" key="10">
    <source>
        <dbReference type="ARBA" id="ARBA00022840"/>
    </source>
</evidence>
<dbReference type="InterPro" id="IPR018247">
    <property type="entry name" value="EF_Hand_1_Ca_BS"/>
</dbReference>
<keyword evidence="7" id="KW-0547">Nucleotide-binding</keyword>
<feature type="region of interest" description="Disordered" evidence="14">
    <location>
        <begin position="392"/>
        <end position="428"/>
    </location>
</feature>
<evidence type="ECO:0000256" key="1">
    <source>
        <dbReference type="ARBA" id="ARBA00001946"/>
    </source>
</evidence>
<dbReference type="EC" id="2.7.11.1" evidence="2"/>
<dbReference type="InterPro" id="IPR011992">
    <property type="entry name" value="EF-hand-dom_pair"/>
</dbReference>
<dbReference type="PROSITE" id="PS50222">
    <property type="entry name" value="EF_HAND_2"/>
    <property type="match status" value="1"/>
</dbReference>
<keyword evidence="8 17" id="KW-0418">Kinase</keyword>
<comment type="cofactor">
    <cofactor evidence="1">
        <name>Mg(2+)</name>
        <dbReference type="ChEBI" id="CHEBI:18420"/>
    </cofactor>
</comment>
<dbReference type="InterPro" id="IPR011009">
    <property type="entry name" value="Kinase-like_dom_sf"/>
</dbReference>
<feature type="region of interest" description="Disordered" evidence="14">
    <location>
        <begin position="962"/>
        <end position="989"/>
    </location>
</feature>
<feature type="region of interest" description="Disordered" evidence="14">
    <location>
        <begin position="1157"/>
        <end position="1193"/>
    </location>
</feature>
<keyword evidence="10" id="KW-0067">ATP-binding</keyword>
<dbReference type="InterPro" id="IPR008271">
    <property type="entry name" value="Ser/Thr_kinase_AS"/>
</dbReference>
<feature type="compositionally biased region" description="Basic and acidic residues" evidence="14">
    <location>
        <begin position="343"/>
        <end position="360"/>
    </location>
</feature>
<dbReference type="Pfam" id="PF07714">
    <property type="entry name" value="PK_Tyr_Ser-Thr"/>
    <property type="match status" value="1"/>
</dbReference>
<evidence type="ECO:0000259" key="16">
    <source>
        <dbReference type="PROSITE" id="PS50222"/>
    </source>
</evidence>
<feature type="compositionally biased region" description="Low complexity" evidence="14">
    <location>
        <begin position="971"/>
        <end position="985"/>
    </location>
</feature>
<dbReference type="SMART" id="SM00220">
    <property type="entry name" value="S_TKc"/>
    <property type="match status" value="1"/>
</dbReference>
<feature type="region of interest" description="Disordered" evidence="14">
    <location>
        <begin position="821"/>
        <end position="948"/>
    </location>
</feature>
<protein>
    <recommendedName>
        <fullName evidence="2">non-specific serine/threonine protein kinase</fullName>
        <ecNumber evidence="2">2.7.11.1</ecNumber>
    </recommendedName>
</protein>
<dbReference type="OrthoDB" id="346858at2759"/>
<evidence type="ECO:0000313" key="18">
    <source>
        <dbReference type="Proteomes" id="UP000028828"/>
    </source>
</evidence>
<evidence type="ECO:0000256" key="13">
    <source>
        <dbReference type="ARBA" id="ARBA00048679"/>
    </source>
</evidence>
<feature type="compositionally biased region" description="Basic and acidic residues" evidence="14">
    <location>
        <begin position="895"/>
        <end position="911"/>
    </location>
</feature>
<sequence>MERRPLDLPQDGDEDSHVSLEKREAPEPERVLESASAESGREDEQKRRRGEDSGSRDSSTKRQAVVQLRDEDRLSVPGQLKRVRSEGCVLKRQQLICSSTLPITTCYHLGEVIGVGTWCQVQTAVERFSGLERVVKRVCKDENHAELPQVRKEIALCRQLDHPNIARLFETFEDHKYIYLVLEYCRGGDLLSWLHARQDARFARTRQRAGQQPDDEARPAGPRDSGGRDSGDRDRGDRCRGDRDNGDGEERHEGVAIGAGREKEGRSGGAGNDGQEEERGNLDSLVDDRPICSELQAARFMTQLLSALSYLHRKGIAHRDLKLENILLVHPFKSRDEGEDLAQETRAHPGERSTAREAKSSLKLAESVLQSPPSTSPFGLSYGSSTRVYSSPAEEGVAPAPAKVLEREGETHSRLSSSLPSSETAPGLGVDERQLPEASADLPACLLSSLMPETKFSDSIILADFGLARRFSPGGAARGERATRRRFLRAASSGGLSGGVMSTRVGTLYYLSPFLLKGLPYDEVQSDMWAAGVILYMLISGAPPFEGNSEAEVSSKILTTHIAFKEPCWRHVSEECKDLIRRLLHNPFLCNCSHGSTQLCPSLVRPLSAEFLSAASRSAASPPSQRPSPRSAATDSKQPESAVTCDSSEGDGAAEKGERTPGKKGWEPGVLRRMDAATTLTHPWFVAVQRELWAKASSPTLSMPRSSSSPAFHRGLHGVHGERGSVARNFSCSSWHVAPPGTKKRAETVRPFASLSPSISSGSLCSSTSLSPSPSSASLASSVFPVPLSPSPSSASLAGSACGAWDCLDAPRLCVPGGRRETSPSAYMRGASPSNPRLLPHLPKSVSSPSMLSAAFRSSKATDDEGRRGQPGAISVSRALEKRAGQIARLQSTESGDRGDRRAGSTERGDAGLKTGSSPQASRISPPREVTRDPCSTVASSTSPSVPSACVEGFLSRTSSPQETSAVLLQPASASPRISPSSPLHPSRPRWGAEVPGCLLRASLIWAVPPDPDQAAIFHCRFLLLLGATSWRRFAGLGPLQRALRTVVAREMEDELEVRVLREVFSVLDRGHRGVLAPDDIVWGLNVARELVTSECESCLVKVCGEEEAPLEVHQFLPLLSRSSASPDTRTASPLRNAFESDASSVAKRAEHCSASPSSFEAADASEWNEGCAENDEGANEGEERGGREGWRGGDVGREDLLGLAECPLGNVALPPSLRSLLHLAALTSSCAGPPVGYILPYLLNLHAFLVVEPPPFLAFLSSFSWPQWAQAELCDGDAGAVQRQEKEGERGGWGASGNSKKLRREGEADSWTIHDVVARMDTDGSGNIEFVEFVAASLADADLAGRESLGRAAFRYFDRSFDGLVSYRDLLRLLSLQPASSLSASFPLSPGFASSLSHGIMSSSDSSPQSGNSSGFMHPESLREASDDSGSPDQKRDLLGEGEGAPEGLGADECFLTDLEHVTPDNMSLYRAVLKQIQAVDRDKDGYITYDEFLLLM</sequence>
<dbReference type="PROSITE" id="PS50011">
    <property type="entry name" value="PROTEIN_KINASE_DOM"/>
    <property type="match status" value="1"/>
</dbReference>
<dbReference type="SUPFAM" id="SSF56112">
    <property type="entry name" value="Protein kinase-like (PK-like)"/>
    <property type="match status" value="1"/>
</dbReference>
<dbReference type="Pfam" id="PF00069">
    <property type="entry name" value="Pkinase"/>
    <property type="match status" value="1"/>
</dbReference>
<feature type="region of interest" description="Disordered" evidence="14">
    <location>
        <begin position="336"/>
        <end position="380"/>
    </location>
</feature>
<feature type="region of interest" description="Disordered" evidence="14">
    <location>
        <begin position="615"/>
        <end position="670"/>
    </location>
</feature>
<feature type="domain" description="EF-hand" evidence="16">
    <location>
        <begin position="1469"/>
        <end position="1498"/>
    </location>
</feature>
<proteinExistence type="inferred from homology"/>
<dbReference type="SUPFAM" id="SSF47473">
    <property type="entry name" value="EF-hand"/>
    <property type="match status" value="1"/>
</dbReference>
<evidence type="ECO:0000256" key="11">
    <source>
        <dbReference type="ARBA" id="ARBA00024334"/>
    </source>
</evidence>
<feature type="region of interest" description="Disordered" evidence="14">
    <location>
        <begin position="1280"/>
        <end position="1307"/>
    </location>
</feature>
<keyword evidence="9" id="KW-0106">Calcium</keyword>
<keyword evidence="6" id="KW-0677">Repeat</keyword>
<evidence type="ECO:0000256" key="14">
    <source>
        <dbReference type="SAM" id="MobiDB-lite"/>
    </source>
</evidence>
<comment type="caution">
    <text evidence="17">The sequence shown here is derived from an EMBL/GenBank/DDBJ whole genome shotgun (WGS) entry which is preliminary data.</text>
</comment>
<dbReference type="Pfam" id="PF13202">
    <property type="entry name" value="EF-hand_5"/>
    <property type="match status" value="1"/>
</dbReference>
<organism evidence="17 18">
    <name type="scientific">Toxoplasma gondii p89</name>
    <dbReference type="NCBI Taxonomy" id="943119"/>
    <lineage>
        <taxon>Eukaryota</taxon>
        <taxon>Sar</taxon>
        <taxon>Alveolata</taxon>
        <taxon>Apicomplexa</taxon>
        <taxon>Conoidasida</taxon>
        <taxon>Coccidia</taxon>
        <taxon>Eucoccidiorida</taxon>
        <taxon>Eimeriorina</taxon>
        <taxon>Sarcocystidae</taxon>
        <taxon>Toxoplasma</taxon>
    </lineage>
</organism>
<feature type="compositionally biased region" description="Basic and acidic residues" evidence="14">
    <location>
        <begin position="39"/>
        <end position="60"/>
    </location>
</feature>
<evidence type="ECO:0000256" key="8">
    <source>
        <dbReference type="ARBA" id="ARBA00022777"/>
    </source>
</evidence>
<comment type="catalytic activity">
    <reaction evidence="13">
        <text>L-seryl-[protein] + ATP = O-phospho-L-seryl-[protein] + ADP + H(+)</text>
        <dbReference type="Rhea" id="RHEA:17989"/>
        <dbReference type="Rhea" id="RHEA-COMP:9863"/>
        <dbReference type="Rhea" id="RHEA-COMP:11604"/>
        <dbReference type="ChEBI" id="CHEBI:15378"/>
        <dbReference type="ChEBI" id="CHEBI:29999"/>
        <dbReference type="ChEBI" id="CHEBI:30616"/>
        <dbReference type="ChEBI" id="CHEBI:83421"/>
        <dbReference type="ChEBI" id="CHEBI:456216"/>
        <dbReference type="EC" id="2.7.11.1"/>
    </reaction>
</comment>
<feature type="region of interest" description="Disordered" evidence="14">
    <location>
        <begin position="1"/>
        <end position="67"/>
    </location>
</feature>
<dbReference type="PROSITE" id="PS00018">
    <property type="entry name" value="EF_HAND_1"/>
    <property type="match status" value="2"/>
</dbReference>
<evidence type="ECO:0000313" key="17">
    <source>
        <dbReference type="EMBL" id="KFG30819.1"/>
    </source>
</evidence>